<evidence type="ECO:0000313" key="2">
    <source>
        <dbReference type="EMBL" id="KAH7128562.1"/>
    </source>
</evidence>
<keyword evidence="1" id="KW-0812">Transmembrane</keyword>
<keyword evidence="1" id="KW-1133">Transmembrane helix</keyword>
<proteinExistence type="predicted"/>
<dbReference type="EMBL" id="JAGMWT010000005">
    <property type="protein sequence ID" value="KAH7128562.1"/>
    <property type="molecule type" value="Genomic_DNA"/>
</dbReference>
<organism evidence="2 3">
    <name type="scientific">Dendryphion nanum</name>
    <dbReference type="NCBI Taxonomy" id="256645"/>
    <lineage>
        <taxon>Eukaryota</taxon>
        <taxon>Fungi</taxon>
        <taxon>Dikarya</taxon>
        <taxon>Ascomycota</taxon>
        <taxon>Pezizomycotina</taxon>
        <taxon>Dothideomycetes</taxon>
        <taxon>Pleosporomycetidae</taxon>
        <taxon>Pleosporales</taxon>
        <taxon>Torulaceae</taxon>
        <taxon>Dendryphion</taxon>
    </lineage>
</organism>
<sequence>MNRTFYLIFTMMAKVLSLTFVTAYLSIYANRRLNAVSSYMRLSDALELPSVVKPSQLVLFTLGTFVPIWNAVFFIAGLLYYTCCNCCSGLFDRHDVKTAFLAFLGTVDLLLALGLIAGIAMQSTFLPGTMAGCRSYHGPAAVQDMLKREAVARTAKQKPLARPITSNNVCRDFVGVSILATCTIVVLLIAAMLAIFKPSWKVMKVIFKVALWIPKAIWFPFKIFFWVLVRIPPSTAYCRRYLNQWRQSKNPVLEISTNDTIHGLKLSNMETSPKSKFEKTLSNGSIALCLVHNSHFAEVAKLCQTSKHLRSVLLKAGGPGNQNISSIRSLTCQPGTKGQCWGCDTQICEGCSVRISPGIPQTTTHLTFCEPRCPQCYFGRVLEAKLRSKACYHSTSLVQNAVRTVCTACSKLPPTELLGKREAKEAQEIFHLSKSQLRCGECKRKFSPKGSPIWWVCTNCQGECHNSHHSSWYLPQK</sequence>
<feature type="transmembrane region" description="Helical" evidence="1">
    <location>
        <begin position="100"/>
        <end position="121"/>
    </location>
</feature>
<accession>A0A9P9E0U9</accession>
<dbReference type="AlphaFoldDB" id="A0A9P9E0U9"/>
<gene>
    <name evidence="2" type="ORF">B0J11DRAFT_274340</name>
</gene>
<keyword evidence="1" id="KW-0472">Membrane</keyword>
<feature type="transmembrane region" description="Helical" evidence="1">
    <location>
        <begin position="173"/>
        <end position="196"/>
    </location>
</feature>
<comment type="caution">
    <text evidence="2">The sequence shown here is derived from an EMBL/GenBank/DDBJ whole genome shotgun (WGS) entry which is preliminary data.</text>
</comment>
<dbReference type="Proteomes" id="UP000700596">
    <property type="component" value="Unassembled WGS sequence"/>
</dbReference>
<feature type="transmembrane region" description="Helical" evidence="1">
    <location>
        <begin position="205"/>
        <end position="229"/>
    </location>
</feature>
<name>A0A9P9E0U9_9PLEO</name>
<protein>
    <submittedName>
        <fullName evidence="2">Uncharacterized protein</fullName>
    </submittedName>
</protein>
<evidence type="ECO:0000313" key="3">
    <source>
        <dbReference type="Proteomes" id="UP000700596"/>
    </source>
</evidence>
<keyword evidence="3" id="KW-1185">Reference proteome</keyword>
<evidence type="ECO:0000256" key="1">
    <source>
        <dbReference type="SAM" id="Phobius"/>
    </source>
</evidence>
<feature type="transmembrane region" description="Helical" evidence="1">
    <location>
        <begin position="57"/>
        <end position="80"/>
    </location>
</feature>
<feature type="transmembrane region" description="Helical" evidence="1">
    <location>
        <begin position="7"/>
        <end position="29"/>
    </location>
</feature>
<reference evidence="2" key="1">
    <citation type="journal article" date="2021" name="Nat. Commun.">
        <title>Genetic determinants of endophytism in the Arabidopsis root mycobiome.</title>
        <authorList>
            <person name="Mesny F."/>
            <person name="Miyauchi S."/>
            <person name="Thiergart T."/>
            <person name="Pickel B."/>
            <person name="Atanasova L."/>
            <person name="Karlsson M."/>
            <person name="Huettel B."/>
            <person name="Barry K.W."/>
            <person name="Haridas S."/>
            <person name="Chen C."/>
            <person name="Bauer D."/>
            <person name="Andreopoulos W."/>
            <person name="Pangilinan J."/>
            <person name="LaButti K."/>
            <person name="Riley R."/>
            <person name="Lipzen A."/>
            <person name="Clum A."/>
            <person name="Drula E."/>
            <person name="Henrissat B."/>
            <person name="Kohler A."/>
            <person name="Grigoriev I.V."/>
            <person name="Martin F.M."/>
            <person name="Hacquard S."/>
        </authorList>
    </citation>
    <scope>NUCLEOTIDE SEQUENCE</scope>
    <source>
        <strain evidence="2">MPI-CAGE-CH-0243</strain>
    </source>
</reference>